<dbReference type="GO" id="GO:0009295">
    <property type="term" value="C:nucleoid"/>
    <property type="evidence" value="ECO:0007669"/>
    <property type="project" value="UniProtKB-SubCell"/>
</dbReference>
<name>A0A2N4ULY1_9GAMM</name>
<dbReference type="Gene3D" id="1.10.287.1050">
    <property type="entry name" value="H-NS histone-like proteins"/>
    <property type="match status" value="1"/>
</dbReference>
<dbReference type="GO" id="GO:0046983">
    <property type="term" value="F:protein dimerization activity"/>
    <property type="evidence" value="ECO:0007669"/>
    <property type="project" value="InterPro"/>
</dbReference>
<sequence length="132" mass="15174">MTDAIKLLMNIRSLRAFTREATTIEQLQKALENLTQVVNERIAEDEQEKASSKEREEKLEIYRQMLLSDGLSIEDILSIQEKAPKKPRAIRPAKYKYLDDNQDEKTWTGQGRIPKALKLAVDNGANLDDFLI</sequence>
<dbReference type="SMART" id="SM00528">
    <property type="entry name" value="HNS"/>
    <property type="match status" value="1"/>
</dbReference>
<dbReference type="GeneID" id="69967029"/>
<evidence type="ECO:0000256" key="5">
    <source>
        <dbReference type="PIRNR" id="PIRNR002096"/>
    </source>
</evidence>
<dbReference type="EMBL" id="NPIB01000046">
    <property type="protein sequence ID" value="PLC56014.1"/>
    <property type="molecule type" value="Genomic_DNA"/>
</dbReference>
<protein>
    <recommendedName>
        <fullName evidence="5">DNA-binding protein</fullName>
    </recommendedName>
</protein>
<evidence type="ECO:0000259" key="7">
    <source>
        <dbReference type="SMART" id="SM00528"/>
    </source>
</evidence>
<comment type="similarity">
    <text evidence="2 5">Belongs to the histone-like protein H-NS family.</text>
</comment>
<dbReference type="InterPro" id="IPR027444">
    <property type="entry name" value="H-NS_C_dom"/>
</dbReference>
<dbReference type="GO" id="GO:0003681">
    <property type="term" value="F:bent DNA binding"/>
    <property type="evidence" value="ECO:0007669"/>
    <property type="project" value="TreeGrafter"/>
</dbReference>
<keyword evidence="3" id="KW-0963">Cytoplasm</keyword>
<gene>
    <name evidence="8" type="ORF">CIK00_20695</name>
</gene>
<proteinExistence type="inferred from homology"/>
<dbReference type="SUPFAM" id="SSF81273">
    <property type="entry name" value="H-NS histone-like proteins"/>
    <property type="match status" value="2"/>
</dbReference>
<dbReference type="GO" id="GO:0003680">
    <property type="term" value="F:minor groove of adenine-thymine-rich DNA binding"/>
    <property type="evidence" value="ECO:0007669"/>
    <property type="project" value="TreeGrafter"/>
</dbReference>
<evidence type="ECO:0000256" key="2">
    <source>
        <dbReference type="ARBA" id="ARBA00010610"/>
    </source>
</evidence>
<organism evidence="8 9">
    <name type="scientific">Photobacterium carnosum</name>
    <dbReference type="NCBI Taxonomy" id="2023717"/>
    <lineage>
        <taxon>Bacteria</taxon>
        <taxon>Pseudomonadati</taxon>
        <taxon>Pseudomonadota</taxon>
        <taxon>Gammaproteobacteria</taxon>
        <taxon>Vibrionales</taxon>
        <taxon>Vibrionaceae</taxon>
        <taxon>Photobacterium</taxon>
    </lineage>
</organism>
<feature type="DNA-binding region" evidence="6">
    <location>
        <begin position="110"/>
        <end position="115"/>
    </location>
</feature>
<evidence type="ECO:0000313" key="9">
    <source>
        <dbReference type="Proteomes" id="UP000234420"/>
    </source>
</evidence>
<comment type="caution">
    <text evidence="8">The sequence shown here is derived from an EMBL/GenBank/DDBJ whole genome shotgun (WGS) entry which is preliminary data.</text>
</comment>
<dbReference type="Gene3D" id="4.10.430.10">
    <property type="entry name" value="Histone-like protein H-NS, C-terminal domain"/>
    <property type="match status" value="1"/>
</dbReference>
<accession>A0A2N4ULY1</accession>
<dbReference type="GO" id="GO:0032993">
    <property type="term" value="C:protein-DNA complex"/>
    <property type="evidence" value="ECO:0007669"/>
    <property type="project" value="TreeGrafter"/>
</dbReference>
<evidence type="ECO:0000256" key="4">
    <source>
        <dbReference type="ARBA" id="ARBA00023125"/>
    </source>
</evidence>
<dbReference type="OrthoDB" id="6088948at2"/>
<dbReference type="GO" id="GO:0000976">
    <property type="term" value="F:transcription cis-regulatory region binding"/>
    <property type="evidence" value="ECO:0007669"/>
    <property type="project" value="TreeGrafter"/>
</dbReference>
<dbReference type="Proteomes" id="UP000234420">
    <property type="component" value="Unassembled WGS sequence"/>
</dbReference>
<dbReference type="GO" id="GO:0001217">
    <property type="term" value="F:DNA-binding transcription repressor activity"/>
    <property type="evidence" value="ECO:0007669"/>
    <property type="project" value="TreeGrafter"/>
</dbReference>
<dbReference type="AlphaFoldDB" id="A0A2N4ULY1"/>
<dbReference type="InterPro" id="IPR027454">
    <property type="entry name" value="Histone_HNS_N"/>
</dbReference>
<evidence type="ECO:0000313" key="8">
    <source>
        <dbReference type="EMBL" id="PLC56014.1"/>
    </source>
</evidence>
<dbReference type="RefSeq" id="WP_101770421.1">
    <property type="nucleotide sequence ID" value="NZ_JABJXE010000048.1"/>
</dbReference>
<dbReference type="InterPro" id="IPR001801">
    <property type="entry name" value="Histone_HNS"/>
</dbReference>
<reference evidence="8 9" key="1">
    <citation type="journal article" date="2018" name="Syst. Appl. Microbiol.">
        <title>Photobacterium carnosum sp. nov., isolated from spoiled modified atmosphere packaged poultry meat.</title>
        <authorList>
            <person name="Hilgarth M."/>
            <person name="Fuertes S."/>
            <person name="Ehrmann M."/>
            <person name="Vogel R.F."/>
        </authorList>
    </citation>
    <scope>NUCLEOTIDE SEQUENCE [LARGE SCALE GENOMIC DNA]</scope>
    <source>
        <strain evidence="8 9">TMW 2.2021</strain>
    </source>
</reference>
<dbReference type="InterPro" id="IPR054180">
    <property type="entry name" value="H-NS-like_N"/>
</dbReference>
<evidence type="ECO:0000256" key="1">
    <source>
        <dbReference type="ARBA" id="ARBA00004453"/>
    </source>
</evidence>
<dbReference type="GO" id="GO:0005829">
    <property type="term" value="C:cytosol"/>
    <property type="evidence" value="ECO:0007669"/>
    <property type="project" value="TreeGrafter"/>
</dbReference>
<dbReference type="PIRSF" id="PIRSF002096">
    <property type="entry name" value="HnS"/>
    <property type="match status" value="1"/>
</dbReference>
<dbReference type="Pfam" id="PF22470">
    <property type="entry name" value="Histone_HNS_N"/>
    <property type="match status" value="1"/>
</dbReference>
<keyword evidence="4 5" id="KW-0238">DNA-binding</keyword>
<dbReference type="PANTHER" id="PTHR38097">
    <property type="match status" value="1"/>
</dbReference>
<feature type="domain" description="DNA-binding protein H-NS-like C-terminal" evidence="7">
    <location>
        <begin position="85"/>
        <end position="132"/>
    </location>
</feature>
<keyword evidence="9" id="KW-1185">Reference proteome</keyword>
<dbReference type="PANTHER" id="PTHR38097:SF2">
    <property type="entry name" value="DNA-BINDING PROTEIN STPA"/>
    <property type="match status" value="1"/>
</dbReference>
<comment type="subcellular location">
    <subcellularLocation>
        <location evidence="1">Cytoplasm</location>
        <location evidence="1">Nucleoid</location>
    </subcellularLocation>
</comment>
<dbReference type="Pfam" id="PF00816">
    <property type="entry name" value="Histone_HNS"/>
    <property type="match status" value="1"/>
</dbReference>
<evidence type="ECO:0000256" key="3">
    <source>
        <dbReference type="ARBA" id="ARBA00022490"/>
    </source>
</evidence>
<evidence type="ECO:0000256" key="6">
    <source>
        <dbReference type="PIRSR" id="PIRSR002096-1"/>
    </source>
</evidence>
<dbReference type="InterPro" id="IPR037150">
    <property type="entry name" value="H-NS_C_dom_sf"/>
</dbReference>
<dbReference type="GO" id="GO:0030527">
    <property type="term" value="F:structural constituent of chromatin"/>
    <property type="evidence" value="ECO:0007669"/>
    <property type="project" value="InterPro"/>
</dbReference>